<evidence type="ECO:0000256" key="1">
    <source>
        <dbReference type="ARBA" id="ARBA00005901"/>
    </source>
</evidence>
<dbReference type="EMBL" id="HBFK01027620">
    <property type="protein sequence ID" value="CAD8750306.1"/>
    <property type="molecule type" value="Transcribed_RNA"/>
</dbReference>
<dbReference type="InterPro" id="IPR002842">
    <property type="entry name" value="ATPase_V1_Esu"/>
</dbReference>
<dbReference type="Pfam" id="PF01991">
    <property type="entry name" value="vATP-synt_E"/>
    <property type="match status" value="1"/>
</dbReference>
<sequence length="230" mass="25953">MDQQAVNKQIKQMVEFIKQEANEKAHEILIKAEEEFNIEKLRLVEQEKVKVKSEYETKHKQIEIKRRIAFSNEVNANRLKVLTSRDEVLTSVKAVVANELGKIGEPSNAAYKDLMLKLTVQGLYQMMEPAVVVRVRQSDSSIANAIIKDAAAQYKSGTGKEVTITVDKEYLPKKDDTVNPCYGGVKLFTPDFMTAIDNSLNGRLDVVLAQKLPDIKIALFGRPAPRRHID</sequence>
<organism evidence="4">
    <name type="scientific">Hemiselmis andersenii</name>
    <name type="common">Cryptophyte alga</name>
    <dbReference type="NCBI Taxonomy" id="464988"/>
    <lineage>
        <taxon>Eukaryota</taxon>
        <taxon>Cryptophyceae</taxon>
        <taxon>Cryptomonadales</taxon>
        <taxon>Hemiselmidaceae</taxon>
        <taxon>Hemiselmis</taxon>
    </lineage>
</organism>
<gene>
    <name evidence="4" type="ORF">HAND1043_LOCUS16810</name>
</gene>
<dbReference type="PANTHER" id="PTHR45715">
    <property type="entry name" value="ATPASE H+-TRANSPORTING V1 SUBUNIT E1A-RELATED"/>
    <property type="match status" value="1"/>
</dbReference>
<dbReference type="SUPFAM" id="SSF160527">
    <property type="entry name" value="V-type ATPase subunit E-like"/>
    <property type="match status" value="1"/>
</dbReference>
<dbReference type="AlphaFoldDB" id="A0A7S0Y072"/>
<evidence type="ECO:0000256" key="2">
    <source>
        <dbReference type="ARBA" id="ARBA00022448"/>
    </source>
</evidence>
<reference evidence="4" key="1">
    <citation type="submission" date="2021-01" db="EMBL/GenBank/DDBJ databases">
        <authorList>
            <person name="Corre E."/>
            <person name="Pelletier E."/>
            <person name="Niang G."/>
            <person name="Scheremetjew M."/>
            <person name="Finn R."/>
            <person name="Kale V."/>
            <person name="Holt S."/>
            <person name="Cochrane G."/>
            <person name="Meng A."/>
            <person name="Brown T."/>
            <person name="Cohen L."/>
        </authorList>
    </citation>
    <scope>NUCLEOTIDE SEQUENCE</scope>
    <source>
        <strain evidence="4">CCMP441</strain>
    </source>
</reference>
<dbReference type="GO" id="GO:0046961">
    <property type="term" value="F:proton-transporting ATPase activity, rotational mechanism"/>
    <property type="evidence" value="ECO:0007669"/>
    <property type="project" value="InterPro"/>
</dbReference>
<name>A0A7S0Y072_HEMAN</name>
<protein>
    <recommendedName>
        <fullName evidence="5">V-type proton ATPase subunit E</fullName>
    </recommendedName>
</protein>
<proteinExistence type="inferred from homology"/>
<keyword evidence="2" id="KW-0813">Transport</keyword>
<evidence type="ECO:0000313" key="4">
    <source>
        <dbReference type="EMBL" id="CAD8750306.1"/>
    </source>
</evidence>
<comment type="similarity">
    <text evidence="1">Belongs to the V-ATPase E subunit family.</text>
</comment>
<dbReference type="Gene3D" id="6.10.250.1620">
    <property type="match status" value="1"/>
</dbReference>
<dbReference type="Gene3D" id="3.30.2320.30">
    <property type="entry name" value="ATP synthase, E subunit, C-terminal"/>
    <property type="match status" value="1"/>
</dbReference>
<evidence type="ECO:0008006" key="5">
    <source>
        <dbReference type="Google" id="ProtNLM"/>
    </source>
</evidence>
<accession>A0A7S0Y072</accession>
<evidence type="ECO:0000256" key="3">
    <source>
        <dbReference type="ARBA" id="ARBA00023065"/>
    </source>
</evidence>
<dbReference type="InterPro" id="IPR038495">
    <property type="entry name" value="ATPase_E_C"/>
</dbReference>
<keyword evidence="3" id="KW-0406">Ion transport</keyword>
<dbReference type="GO" id="GO:0033178">
    <property type="term" value="C:proton-transporting two-sector ATPase complex, catalytic domain"/>
    <property type="evidence" value="ECO:0007669"/>
    <property type="project" value="InterPro"/>
</dbReference>